<comment type="caution">
    <text evidence="2">The sequence shown here is derived from an EMBL/GenBank/DDBJ whole genome shotgun (WGS) entry which is preliminary data.</text>
</comment>
<protein>
    <submittedName>
        <fullName evidence="2">Uncharacterized protein</fullName>
    </submittedName>
</protein>
<accession>A0AAN9T3L7</accession>
<evidence type="ECO:0000256" key="1">
    <source>
        <dbReference type="SAM" id="MobiDB-lite"/>
    </source>
</evidence>
<dbReference type="EMBL" id="JBBCAQ010000036">
    <property type="protein sequence ID" value="KAK7576519.1"/>
    <property type="molecule type" value="Genomic_DNA"/>
</dbReference>
<feature type="compositionally biased region" description="Basic and acidic residues" evidence="1">
    <location>
        <begin position="157"/>
        <end position="168"/>
    </location>
</feature>
<evidence type="ECO:0000313" key="5">
    <source>
        <dbReference type="Proteomes" id="UP001367676"/>
    </source>
</evidence>
<dbReference type="EMBL" id="JBBCAQ010000036">
    <property type="protein sequence ID" value="KAK7576518.1"/>
    <property type="molecule type" value="Genomic_DNA"/>
</dbReference>
<dbReference type="Proteomes" id="UP001367676">
    <property type="component" value="Unassembled WGS sequence"/>
</dbReference>
<name>A0AAN9T3L7_9HEMI</name>
<keyword evidence="5" id="KW-1185">Reference proteome</keyword>
<proteinExistence type="predicted"/>
<feature type="region of interest" description="Disordered" evidence="1">
    <location>
        <begin position="157"/>
        <end position="186"/>
    </location>
</feature>
<sequence length="754" mass="87540">MSSRKPIFLLGNSQPEFLGAKLPSKGDCLRVLVFNSRERKMKLNDSIASAVEECEQLWKNARIPTQFSADCRKKLKKLYLKYRALEKSKSKLGQVHRKREENFQNDLNNLFDIAHKNAVSIIKNPEDRQFLLNQRKPGRIGCMLGKDMVLSRIEQRRAERQEQHEKYKLKSQSNKESSSTTEKNNVEVLGEDFEIANSVEDDMYDISSPSSSKPVRATSQLMTPRLCAALDKSKVSDRDAVHILTAVIEAACLDQSKFVINRSSIKRAREMFRESKSTEIKKLVTEMPIEFAVIHWDGKILPALTGMKNVDRLPIVMTAPGIEQLLSVPDLNVSTGQEIASAVYDVLEEYNLSNKVQAFVFDTTASNTGRLNGACVHLERKLERDILWLPCRHHIFELVLQGVFQELKIATMSGPDIPLFKRFKKEWEKFDLSNFSGRNNNAHVKEKLEDVTAMRVANFCLQELSQKQPRDDYKEFLELAVIFLRGTLPTYPDGYTFRRPGAYHLARWMAKAIYCLKIFMLRSQFKLTKNEETSLCEICCFILECYIESWFQATETIHAPLNDVIFLRRIQNYQMKNKKVADVAIKKFSNHLWYLGSECVGVALFDERISSSIKREMQEKIHFFEEKDSDDDDSEEEVEHKAHFSQLDLKKEFPVNLFNHHTLKILKRFGLRYDFLETDPSQWSTQEDYQEGINKLSSIKIINDTAERHVKLMEDYNDKLTKNEDQQQFLLQVVQNYRKQYPDTSRGTMQKKYS</sequence>
<dbReference type="PANTHER" id="PTHR46113:SF1">
    <property type="entry name" value="PEPTIDASE M17 LEUCYL AMINOPEPTIDASE N-TERMINAL DOMAIN-CONTAINING PROTEIN"/>
    <property type="match status" value="1"/>
</dbReference>
<reference evidence="2 5" key="1">
    <citation type="submission" date="2024-03" db="EMBL/GenBank/DDBJ databases">
        <title>Adaptation during the transition from Ophiocordyceps entomopathogen to insect associate is accompanied by gene loss and intensified selection.</title>
        <authorList>
            <person name="Ward C.M."/>
            <person name="Onetto C.A."/>
            <person name="Borneman A.R."/>
        </authorList>
    </citation>
    <scope>NUCLEOTIDE SEQUENCE [LARGE SCALE GENOMIC DNA]</scope>
    <source>
        <strain evidence="2">AWRI1</strain>
        <tissue evidence="2">Single Adult Female</tissue>
    </source>
</reference>
<evidence type="ECO:0000313" key="3">
    <source>
        <dbReference type="EMBL" id="KAK7576518.1"/>
    </source>
</evidence>
<dbReference type="EMBL" id="JBBCAQ010000038">
    <property type="protein sequence ID" value="KAK7572169.1"/>
    <property type="molecule type" value="Genomic_DNA"/>
</dbReference>
<gene>
    <name evidence="3" type="ORF">V9T40_012804</name>
    <name evidence="4" type="ORF">V9T40_012805</name>
    <name evidence="2" type="ORF">V9T40_014641</name>
</gene>
<evidence type="ECO:0000313" key="4">
    <source>
        <dbReference type="EMBL" id="KAK7576519.1"/>
    </source>
</evidence>
<dbReference type="AlphaFoldDB" id="A0AAN9T3L7"/>
<organism evidence="2 5">
    <name type="scientific">Parthenolecanium corni</name>
    <dbReference type="NCBI Taxonomy" id="536013"/>
    <lineage>
        <taxon>Eukaryota</taxon>
        <taxon>Metazoa</taxon>
        <taxon>Ecdysozoa</taxon>
        <taxon>Arthropoda</taxon>
        <taxon>Hexapoda</taxon>
        <taxon>Insecta</taxon>
        <taxon>Pterygota</taxon>
        <taxon>Neoptera</taxon>
        <taxon>Paraneoptera</taxon>
        <taxon>Hemiptera</taxon>
        <taxon>Sternorrhyncha</taxon>
        <taxon>Coccoidea</taxon>
        <taxon>Coccidae</taxon>
        <taxon>Parthenolecanium</taxon>
    </lineage>
</organism>
<dbReference type="PANTHER" id="PTHR46113">
    <property type="entry name" value="SNAC DOMAIN-CONTAINING PROTEIN"/>
    <property type="match status" value="1"/>
</dbReference>
<evidence type="ECO:0000313" key="2">
    <source>
        <dbReference type="EMBL" id="KAK7572169.1"/>
    </source>
</evidence>
<feature type="compositionally biased region" description="Polar residues" evidence="1">
    <location>
        <begin position="170"/>
        <end position="183"/>
    </location>
</feature>